<feature type="binding site" evidence="7">
    <location>
        <position position="124"/>
    </location>
    <ligand>
        <name>S-adenosyl-L-methionine</name>
        <dbReference type="ChEBI" id="CHEBI:59789"/>
    </ligand>
</feature>
<evidence type="ECO:0000256" key="1">
    <source>
        <dbReference type="ARBA" id="ARBA00000142"/>
    </source>
</evidence>
<comment type="caution">
    <text evidence="7">Lacks conserved residue(s) required for the propagation of feature annotation.</text>
</comment>
<dbReference type="NCBIfam" id="TIGR00091">
    <property type="entry name" value="tRNA (guanosine(46)-N7)-methyltransferase TrmB"/>
    <property type="match status" value="1"/>
</dbReference>
<dbReference type="InterPro" id="IPR055361">
    <property type="entry name" value="tRNA_methyltr_TrmB_bact"/>
</dbReference>
<reference evidence="9 10" key="1">
    <citation type="submission" date="2023-02" db="EMBL/GenBank/DDBJ databases">
        <authorList>
            <person name="Mo P."/>
        </authorList>
    </citation>
    <scope>NUCLEOTIDE SEQUENCE [LARGE SCALE GENOMIC DNA]</scope>
    <source>
        <strain evidence="9 10">HUAS 3</strain>
    </source>
</reference>
<feature type="binding site" evidence="7">
    <location>
        <begin position="217"/>
        <end position="220"/>
    </location>
    <ligand>
        <name>substrate</name>
    </ligand>
</feature>
<dbReference type="PANTHER" id="PTHR23417">
    <property type="entry name" value="3-DEOXY-D-MANNO-OCTULOSONIC-ACID TRANSFERASE/TRNA GUANINE-N 7 - -METHYLTRANSFERASE"/>
    <property type="match status" value="1"/>
</dbReference>
<proteinExistence type="inferred from homology"/>
<evidence type="ECO:0000256" key="6">
    <source>
        <dbReference type="ARBA" id="ARBA00022694"/>
    </source>
</evidence>
<gene>
    <name evidence="7 9" type="primary">trmB</name>
    <name evidence="9" type="ORF">PVK37_16485</name>
</gene>
<sequence length="240" mass="26284">MTTVDQDPTAPTPPRAGSAIRTFHPRRGRLSGRHLDALDRLWPRYGLAVPDGDETPVDPADLFGRRAPMVLEIGSGMGDATAAMAAADPGRDYLAAEVHTPGIANLLALVERRGLTNVRIADGDALTLLRRLPEGTLDAVHVFFPDPWPKARHHKRRLIQPRHVALLRSRLAPGGVLHCATDWAEYAAAMRETLDADPDLVDARPGDVSRPEHRPVTKFERRALIAGRPVADLVYRRQAG</sequence>
<name>A0ABY7ZXY0_9ACTN</name>
<accession>A0ABY7ZXY0</accession>
<dbReference type="Proteomes" id="UP001219605">
    <property type="component" value="Chromosome"/>
</dbReference>
<keyword evidence="10" id="KW-1185">Reference proteome</keyword>
<dbReference type="InterPro" id="IPR003358">
    <property type="entry name" value="tRNA_(Gua-N-7)_MeTrfase_Trmb"/>
</dbReference>
<dbReference type="InterPro" id="IPR029063">
    <property type="entry name" value="SAM-dependent_MTases_sf"/>
</dbReference>
<organism evidence="9 10">
    <name type="scientific">Micromonospora cathayae</name>
    <dbReference type="NCBI Taxonomy" id="3028804"/>
    <lineage>
        <taxon>Bacteria</taxon>
        <taxon>Bacillati</taxon>
        <taxon>Actinomycetota</taxon>
        <taxon>Actinomycetes</taxon>
        <taxon>Micromonosporales</taxon>
        <taxon>Micromonosporaceae</taxon>
        <taxon>Micromonospora</taxon>
    </lineage>
</organism>
<comment type="catalytic activity">
    <reaction evidence="1 7">
        <text>guanosine(46) in tRNA + S-adenosyl-L-methionine = N(7)-methylguanosine(46) in tRNA + S-adenosyl-L-homocysteine</text>
        <dbReference type="Rhea" id="RHEA:42708"/>
        <dbReference type="Rhea" id="RHEA-COMP:10188"/>
        <dbReference type="Rhea" id="RHEA-COMP:10189"/>
        <dbReference type="ChEBI" id="CHEBI:57856"/>
        <dbReference type="ChEBI" id="CHEBI:59789"/>
        <dbReference type="ChEBI" id="CHEBI:74269"/>
        <dbReference type="ChEBI" id="CHEBI:74480"/>
        <dbReference type="EC" id="2.1.1.33"/>
    </reaction>
</comment>
<keyword evidence="3 7" id="KW-0489">Methyltransferase</keyword>
<evidence type="ECO:0000256" key="3">
    <source>
        <dbReference type="ARBA" id="ARBA00022603"/>
    </source>
</evidence>
<dbReference type="HAMAP" id="MF_01057">
    <property type="entry name" value="tRNA_methyltr_TrmB"/>
    <property type="match status" value="1"/>
</dbReference>
<feature type="region of interest" description="Disordered" evidence="8">
    <location>
        <begin position="1"/>
        <end position="20"/>
    </location>
</feature>
<dbReference type="EC" id="2.1.1.33" evidence="7"/>
<dbReference type="GO" id="GO:0008176">
    <property type="term" value="F:tRNA (guanine(46)-N7)-methyltransferase activity"/>
    <property type="evidence" value="ECO:0007669"/>
    <property type="project" value="UniProtKB-EC"/>
</dbReference>
<keyword evidence="6 7" id="KW-0819">tRNA processing</keyword>
<evidence type="ECO:0000313" key="10">
    <source>
        <dbReference type="Proteomes" id="UP001219605"/>
    </source>
</evidence>
<dbReference type="Pfam" id="PF02390">
    <property type="entry name" value="Methyltransf_4"/>
    <property type="match status" value="1"/>
</dbReference>
<feature type="binding site" evidence="7">
    <location>
        <position position="150"/>
    </location>
    <ligand>
        <name>substrate</name>
    </ligand>
</feature>
<comment type="pathway">
    <text evidence="7">tRNA modification; N(7)-methylguanine-tRNA biosynthesis.</text>
</comment>
<evidence type="ECO:0000313" key="9">
    <source>
        <dbReference type="EMBL" id="WDZ87887.1"/>
    </source>
</evidence>
<feature type="binding site" evidence="7">
    <location>
        <position position="182"/>
    </location>
    <ligand>
        <name>substrate</name>
    </ligand>
</feature>
<evidence type="ECO:0000256" key="2">
    <source>
        <dbReference type="ARBA" id="ARBA00003015"/>
    </source>
</evidence>
<keyword evidence="5 7" id="KW-0949">S-adenosyl-L-methionine</keyword>
<feature type="binding site" evidence="7">
    <location>
        <position position="72"/>
    </location>
    <ligand>
        <name>S-adenosyl-L-methionine</name>
        <dbReference type="ChEBI" id="CHEBI:59789"/>
    </ligand>
</feature>
<dbReference type="PROSITE" id="PS51625">
    <property type="entry name" value="SAM_MT_TRMB"/>
    <property type="match status" value="1"/>
</dbReference>
<keyword evidence="4 7" id="KW-0808">Transferase</keyword>
<dbReference type="SUPFAM" id="SSF53335">
    <property type="entry name" value="S-adenosyl-L-methionine-dependent methyltransferases"/>
    <property type="match status" value="1"/>
</dbReference>
<feature type="binding site" evidence="7">
    <location>
        <position position="97"/>
    </location>
    <ligand>
        <name>S-adenosyl-L-methionine</name>
        <dbReference type="ChEBI" id="CHEBI:59789"/>
    </ligand>
</feature>
<dbReference type="EMBL" id="CP118615">
    <property type="protein sequence ID" value="WDZ87887.1"/>
    <property type="molecule type" value="Genomic_DNA"/>
</dbReference>
<dbReference type="RefSeq" id="WP_275034908.1">
    <property type="nucleotide sequence ID" value="NZ_CP118615.1"/>
</dbReference>
<comment type="similarity">
    <text evidence="7">Belongs to the class I-like SAM-binding methyltransferase superfamily. TrmB family.</text>
</comment>
<evidence type="ECO:0000256" key="7">
    <source>
        <dbReference type="HAMAP-Rule" id="MF_01057"/>
    </source>
</evidence>
<comment type="function">
    <text evidence="2 7">Catalyzes the formation of N(7)-methylguanine at position 46 (m7G46) in tRNA.</text>
</comment>
<evidence type="ECO:0000256" key="8">
    <source>
        <dbReference type="SAM" id="MobiDB-lite"/>
    </source>
</evidence>
<evidence type="ECO:0000256" key="4">
    <source>
        <dbReference type="ARBA" id="ARBA00022679"/>
    </source>
</evidence>
<evidence type="ECO:0000256" key="5">
    <source>
        <dbReference type="ARBA" id="ARBA00022691"/>
    </source>
</evidence>
<dbReference type="Gene3D" id="3.40.50.150">
    <property type="entry name" value="Vaccinia Virus protein VP39"/>
    <property type="match status" value="1"/>
</dbReference>
<feature type="binding site" evidence="7">
    <location>
        <position position="146"/>
    </location>
    <ligand>
        <name>S-adenosyl-L-methionine</name>
        <dbReference type="ChEBI" id="CHEBI:59789"/>
    </ligand>
</feature>
<dbReference type="PANTHER" id="PTHR23417:SF14">
    <property type="entry name" value="PENTACOTRIPEPTIDE-REPEAT REGION OF PRORP DOMAIN-CONTAINING PROTEIN"/>
    <property type="match status" value="1"/>
</dbReference>
<protein>
    <recommendedName>
        <fullName evidence="7">tRNA (guanine-N(7)-)-methyltransferase</fullName>
        <ecNumber evidence="7">2.1.1.33</ecNumber>
    </recommendedName>
    <alternativeName>
        <fullName evidence="7">tRNA (guanine(46)-N(7))-methyltransferase</fullName>
    </alternativeName>
    <alternativeName>
        <fullName evidence="7">tRNA(m7G46)-methyltransferase</fullName>
    </alternativeName>
</protein>